<feature type="compositionally biased region" description="Low complexity" evidence="2">
    <location>
        <begin position="373"/>
        <end position="383"/>
    </location>
</feature>
<accession>A0A849CD43</accession>
<protein>
    <submittedName>
        <fullName evidence="4">FHA domain-containing protein</fullName>
    </submittedName>
</protein>
<name>A0A849CD43_9NOCA</name>
<dbReference type="Pfam" id="PF00498">
    <property type="entry name" value="FHA"/>
    <property type="match status" value="1"/>
</dbReference>
<feature type="compositionally biased region" description="Basic and acidic residues" evidence="2">
    <location>
        <begin position="603"/>
        <end position="617"/>
    </location>
</feature>
<dbReference type="AlphaFoldDB" id="A0A849CD43"/>
<feature type="compositionally biased region" description="Polar residues" evidence="2">
    <location>
        <begin position="439"/>
        <end position="472"/>
    </location>
</feature>
<dbReference type="PROSITE" id="PS50006">
    <property type="entry name" value="FHA_DOMAIN"/>
    <property type="match status" value="1"/>
</dbReference>
<dbReference type="Proteomes" id="UP000586827">
    <property type="component" value="Unassembled WGS sequence"/>
</dbReference>
<feature type="domain" description="FHA" evidence="3">
    <location>
        <begin position="667"/>
        <end position="727"/>
    </location>
</feature>
<evidence type="ECO:0000259" key="3">
    <source>
        <dbReference type="PROSITE" id="PS50006"/>
    </source>
</evidence>
<dbReference type="Gene3D" id="2.60.200.20">
    <property type="match status" value="1"/>
</dbReference>
<comment type="caution">
    <text evidence="4">The sequence shown here is derived from an EMBL/GenBank/DDBJ whole genome shotgun (WGS) entry which is preliminary data.</text>
</comment>
<dbReference type="InterPro" id="IPR008984">
    <property type="entry name" value="SMAD_FHA_dom_sf"/>
</dbReference>
<reference evidence="4 5" key="1">
    <citation type="submission" date="2020-05" db="EMBL/GenBank/DDBJ databases">
        <title>MicrobeNet Type strains.</title>
        <authorList>
            <person name="Nicholson A.C."/>
        </authorList>
    </citation>
    <scope>NUCLEOTIDE SEQUENCE [LARGE SCALE GENOMIC DNA]</scope>
    <source>
        <strain evidence="4 5">JCM 3224</strain>
    </source>
</reference>
<sequence length="765" mass="78603">MGRIPSSVRLSRGEGLIARFGGVVLFLTGETPSTERILGAVEAAAGASDPGVAVAQRLAAAIFSSGSGQSPSFGVVAPTSEGLLVLLRGPVRAVIEGPEGAHELSGHRAMTWADEIIRDPVRRITVSGDGTANEVAHTDLRSGVVPGGGFVLHAPPTGIADRRRSAATPKTTAPLPPTDATAREPLPTPSHTRFTPTADSAPTPPRRTGNAARGTPRGGSSSDIPRSEAASRTPRSPAAPGNPLGGAGADMARIGPRDRTTPNPGSTFARRSAETSPNPERFGPGAPPGTEAMAQVEAQVEHPEADAAEYVPTERGPRTPGKTPEAAASGAPQKSRPGTSTVGTPGGRAVSKESHTATDDVSPEAGYPPAKPRAGTAGTATSGRGTGSKDPHAVSGDADSPPPTALFEKQSGTPTAPPGRSKRPAAEAQRTPKHPAAQPDTQQASNQPAAQRTPNHPATQRASNQPADQSGGRTVDSADSAVVSPAKVSPGGTRKPPTSPAEPPPTEAFDAEAAAREDVPAGPTPAAPSDAPEPPPTAAFDARAAALDNAESPDSEPHARRRKSPAGPAEDRRRESSKPRPRSSDKPGASSLDKPRAAPSNRSRPESPGEPRAESPEKPWAAPQAWSAVAGRAPVGGPPAPDTPRIAQPTGALTTTEGATYPLDRPYVIGRDPLTDDAVRRAAASPIVLAGNRHISRVHARISLDTARVFVQDAATPGGTFVAAPGIDDWKRLGPHRFELAPGWSVRIGDRILTYTTEPVRPHRY</sequence>
<evidence type="ECO:0000313" key="4">
    <source>
        <dbReference type="EMBL" id="NNH74305.1"/>
    </source>
</evidence>
<dbReference type="CDD" id="cd00060">
    <property type="entry name" value="FHA"/>
    <property type="match status" value="1"/>
</dbReference>
<evidence type="ECO:0000313" key="5">
    <source>
        <dbReference type="Proteomes" id="UP000586827"/>
    </source>
</evidence>
<dbReference type="EMBL" id="JABELX010000013">
    <property type="protein sequence ID" value="NNH74305.1"/>
    <property type="molecule type" value="Genomic_DNA"/>
</dbReference>
<proteinExistence type="predicted"/>
<keyword evidence="5" id="KW-1185">Reference proteome</keyword>
<organism evidence="4 5">
    <name type="scientific">Nocardia uniformis</name>
    <dbReference type="NCBI Taxonomy" id="53432"/>
    <lineage>
        <taxon>Bacteria</taxon>
        <taxon>Bacillati</taxon>
        <taxon>Actinomycetota</taxon>
        <taxon>Actinomycetes</taxon>
        <taxon>Mycobacteriales</taxon>
        <taxon>Nocardiaceae</taxon>
        <taxon>Nocardia</taxon>
    </lineage>
</organism>
<gene>
    <name evidence="4" type="ORF">HLB23_31405</name>
</gene>
<feature type="compositionally biased region" description="Low complexity" evidence="2">
    <location>
        <begin position="538"/>
        <end position="550"/>
    </location>
</feature>
<feature type="region of interest" description="Disordered" evidence="2">
    <location>
        <begin position="153"/>
        <end position="666"/>
    </location>
</feature>
<feature type="compositionally biased region" description="Low complexity" evidence="2">
    <location>
        <begin position="227"/>
        <end position="242"/>
    </location>
</feature>
<evidence type="ECO:0000256" key="2">
    <source>
        <dbReference type="SAM" id="MobiDB-lite"/>
    </source>
</evidence>
<feature type="compositionally biased region" description="Basic and acidic residues" evidence="2">
    <location>
        <begin position="569"/>
        <end position="585"/>
    </location>
</feature>
<keyword evidence="1" id="KW-0597">Phosphoprotein</keyword>
<dbReference type="SUPFAM" id="SSF49879">
    <property type="entry name" value="SMAD/FHA domain"/>
    <property type="match status" value="1"/>
</dbReference>
<evidence type="ECO:0000256" key="1">
    <source>
        <dbReference type="ARBA" id="ARBA00022553"/>
    </source>
</evidence>
<dbReference type="RefSeq" id="WP_157552771.1">
    <property type="nucleotide sequence ID" value="NZ_JABELX010000013.1"/>
</dbReference>
<dbReference type="InterPro" id="IPR000253">
    <property type="entry name" value="FHA_dom"/>
</dbReference>
<feature type="compositionally biased region" description="Pro residues" evidence="2">
    <location>
        <begin position="497"/>
        <end position="506"/>
    </location>
</feature>
<feature type="compositionally biased region" description="Pro residues" evidence="2">
    <location>
        <begin position="522"/>
        <end position="537"/>
    </location>
</feature>
<feature type="compositionally biased region" description="Polar residues" evidence="2">
    <location>
        <begin position="189"/>
        <end position="200"/>
    </location>
</feature>